<gene>
    <name evidence="1" type="ORF">AVDCRST_MAG13-3607</name>
</gene>
<dbReference type="SUPFAM" id="SSF54285">
    <property type="entry name" value="MoaD/ThiS"/>
    <property type="match status" value="1"/>
</dbReference>
<dbReference type="AlphaFoldDB" id="A0A6J4TJY6"/>
<dbReference type="InterPro" id="IPR016155">
    <property type="entry name" value="Mopterin_synth/thiamin_S_b"/>
</dbReference>
<evidence type="ECO:0000313" key="1">
    <source>
        <dbReference type="EMBL" id="CAA9524433.1"/>
    </source>
</evidence>
<sequence>MQVRVRLAGRLAGVFGAPQLVVDLPQGATVADLLADLAGRAPGAGPALAGALPVVAGTHAAREDVLTGGQELALLLPVSGG</sequence>
<dbReference type="EMBL" id="CADCVO010000561">
    <property type="protein sequence ID" value="CAA9524433.1"/>
    <property type="molecule type" value="Genomic_DNA"/>
</dbReference>
<accession>A0A6J4TJY6</accession>
<dbReference type="InterPro" id="IPR003749">
    <property type="entry name" value="ThiS/MoaD-like"/>
</dbReference>
<dbReference type="Pfam" id="PF02597">
    <property type="entry name" value="ThiS"/>
    <property type="match status" value="1"/>
</dbReference>
<reference evidence="1" key="1">
    <citation type="submission" date="2020-02" db="EMBL/GenBank/DDBJ databases">
        <authorList>
            <person name="Meier V. D."/>
        </authorList>
    </citation>
    <scope>NUCLEOTIDE SEQUENCE</scope>
    <source>
        <strain evidence="1">AVDCRST_MAG13</strain>
    </source>
</reference>
<protein>
    <recommendedName>
        <fullName evidence="2">Molybdopterin synthase sulfur carrier subunit</fullName>
    </recommendedName>
</protein>
<dbReference type="Gene3D" id="3.10.20.30">
    <property type="match status" value="1"/>
</dbReference>
<name>A0A6J4TJY6_9ACTN</name>
<proteinExistence type="predicted"/>
<evidence type="ECO:0008006" key="2">
    <source>
        <dbReference type="Google" id="ProtNLM"/>
    </source>
</evidence>
<dbReference type="InterPro" id="IPR012675">
    <property type="entry name" value="Beta-grasp_dom_sf"/>
</dbReference>
<organism evidence="1">
    <name type="scientific">uncultured Solirubrobacteraceae bacterium</name>
    <dbReference type="NCBI Taxonomy" id="1162706"/>
    <lineage>
        <taxon>Bacteria</taxon>
        <taxon>Bacillati</taxon>
        <taxon>Actinomycetota</taxon>
        <taxon>Thermoleophilia</taxon>
        <taxon>Solirubrobacterales</taxon>
        <taxon>Solirubrobacteraceae</taxon>
        <taxon>environmental samples</taxon>
    </lineage>
</organism>